<dbReference type="EMBL" id="CP022603">
    <property type="protein sequence ID" value="ASV83729.1"/>
    <property type="molecule type" value="Genomic_DNA"/>
</dbReference>
<dbReference type="Proteomes" id="UP000215256">
    <property type="component" value="Chromosome 2"/>
</dbReference>
<dbReference type="Gene3D" id="1.10.10.10">
    <property type="entry name" value="Winged helix-like DNA-binding domain superfamily/Winged helix DNA-binding domain"/>
    <property type="match status" value="1"/>
</dbReference>
<organism evidence="2 3">
    <name type="scientific">Ochrobactrum quorumnocens</name>
    <dbReference type="NCBI Taxonomy" id="271865"/>
    <lineage>
        <taxon>Bacteria</taxon>
        <taxon>Pseudomonadati</taxon>
        <taxon>Pseudomonadota</taxon>
        <taxon>Alphaproteobacteria</taxon>
        <taxon>Hyphomicrobiales</taxon>
        <taxon>Brucellaceae</taxon>
        <taxon>Brucella/Ochrobactrum group</taxon>
        <taxon>Ochrobactrum</taxon>
    </lineage>
</organism>
<dbReference type="InterPro" id="IPR011006">
    <property type="entry name" value="CheY-like_superfamily"/>
</dbReference>
<dbReference type="KEGG" id="och:CES85_4512"/>
<dbReference type="InterPro" id="IPR036388">
    <property type="entry name" value="WH-like_DNA-bd_sf"/>
</dbReference>
<name>A0A248UBL3_9HYPH</name>
<protein>
    <submittedName>
        <fullName evidence="2">ANTAR domain protein</fullName>
    </submittedName>
</protein>
<dbReference type="Pfam" id="PF03861">
    <property type="entry name" value="ANTAR"/>
    <property type="match status" value="1"/>
</dbReference>
<feature type="domain" description="ANTAR" evidence="1">
    <location>
        <begin position="134"/>
        <end position="195"/>
    </location>
</feature>
<evidence type="ECO:0000313" key="3">
    <source>
        <dbReference type="Proteomes" id="UP000215256"/>
    </source>
</evidence>
<proteinExistence type="predicted"/>
<evidence type="ECO:0000313" key="2">
    <source>
        <dbReference type="EMBL" id="ASV83729.1"/>
    </source>
</evidence>
<sequence>MSNRFIQNFNNRRGIIVSRDFRAIGALDSTLPKLGLSASYVPLKADHAELLESELNADRDVLFVDGDLDSPLSLPVSPVSGLACVPIIGLVGVEAPSRLKGLVQSGATAFLRKPVYGSIVYSAIVLGINAYQQRQQMETTIALHEMRRLQRRSLIKAIVEIMRRHNVCDDTAYNLLRKESMKARMNVETYAEYFISELMKVDDRETETAQRSTIAK</sequence>
<gene>
    <name evidence="2" type="ORF">CES85_4512</name>
</gene>
<dbReference type="RefSeq" id="WP_095444638.1">
    <property type="nucleotide sequence ID" value="NZ_CP022603.1"/>
</dbReference>
<dbReference type="InterPro" id="IPR005561">
    <property type="entry name" value="ANTAR"/>
</dbReference>
<dbReference type="GO" id="GO:0003723">
    <property type="term" value="F:RNA binding"/>
    <property type="evidence" value="ECO:0007669"/>
    <property type="project" value="InterPro"/>
</dbReference>
<dbReference type="Gene3D" id="3.40.50.2300">
    <property type="match status" value="1"/>
</dbReference>
<reference evidence="2 3" key="1">
    <citation type="submission" date="2017-07" db="EMBL/GenBank/DDBJ databases">
        <title>Phylogenetic study on the rhizospheric bacterium Ochrobactrum sp. A44.</title>
        <authorList>
            <person name="Krzyzanowska D.M."/>
            <person name="Ossowicki A."/>
            <person name="Rajewska M."/>
            <person name="Maciag T."/>
            <person name="Kaczynski Z."/>
            <person name="Czerwicka M."/>
            <person name="Jafra S."/>
        </authorList>
    </citation>
    <scope>NUCLEOTIDE SEQUENCE [LARGE SCALE GENOMIC DNA]</scope>
    <source>
        <strain evidence="2 3">A44</strain>
    </source>
</reference>
<accession>A0A248UBL3</accession>
<evidence type="ECO:0000259" key="1">
    <source>
        <dbReference type="PROSITE" id="PS50921"/>
    </source>
</evidence>
<dbReference type="OrthoDB" id="6159164at2"/>
<dbReference type="SUPFAM" id="SSF52172">
    <property type="entry name" value="CheY-like"/>
    <property type="match status" value="1"/>
</dbReference>
<dbReference type="AlphaFoldDB" id="A0A248UBL3"/>
<dbReference type="PROSITE" id="PS50921">
    <property type="entry name" value="ANTAR"/>
    <property type="match status" value="1"/>
</dbReference>